<dbReference type="EMBL" id="CP013342">
    <property type="protein sequence ID" value="AMU93880.1"/>
    <property type="molecule type" value="Genomic_DNA"/>
</dbReference>
<dbReference type="KEGG" id="ster:AOA14_04595"/>
<organism evidence="1 2">
    <name type="scientific">Sphingopyxis terrae subsp. terrae NBRC 15098</name>
    <dbReference type="NCBI Taxonomy" id="1219058"/>
    <lineage>
        <taxon>Bacteria</taxon>
        <taxon>Pseudomonadati</taxon>
        <taxon>Pseudomonadota</taxon>
        <taxon>Alphaproteobacteria</taxon>
        <taxon>Sphingomonadales</taxon>
        <taxon>Sphingomonadaceae</taxon>
        <taxon>Sphingopyxis</taxon>
    </lineage>
</organism>
<reference evidence="1 2" key="2">
    <citation type="journal article" date="2016" name="Genome Announc.">
        <title>Complete Genome Sequence of Sphingopyxis terrae Strain 203-1 (NBRC 111660), a Polyethylene Glycol Degrader.</title>
        <authorList>
            <person name="Ohtsubo Y."/>
            <person name="Nonoyama S."/>
            <person name="Nagata Y."/>
            <person name="Numata M."/>
            <person name="Tsuchikane K."/>
            <person name="Hosoyama A."/>
            <person name="Yamazoe A."/>
            <person name="Tsuda M."/>
            <person name="Fujita N."/>
            <person name="Kawai F."/>
        </authorList>
    </citation>
    <scope>NUCLEOTIDE SEQUENCE [LARGE SCALE GENOMIC DNA]</scope>
    <source>
        <strain evidence="1 2">203-1</strain>
    </source>
</reference>
<dbReference type="STRING" id="1219058.AOA14_04595"/>
<protein>
    <submittedName>
        <fullName evidence="1">Uncharacterized protein</fullName>
    </submittedName>
</protein>
<dbReference type="Proteomes" id="UP000076234">
    <property type="component" value="Chromosome"/>
</dbReference>
<name>A0A142VVP6_9SPHN</name>
<reference evidence="2" key="1">
    <citation type="submission" date="2015-11" db="EMBL/GenBank/DDBJ databases">
        <title>Complete genome sequence of a polyethylene glycol-degrading strain Sphingopyxis terrae strain 203-1 (NBRC 15098).</title>
        <authorList>
            <person name="Yoshiyuki O."/>
            <person name="Shouta N."/>
            <person name="Nagata Y."/>
            <person name="Numata M."/>
            <person name="Tsuchikane K."/>
            <person name="Hosoyama A."/>
            <person name="Yamazoe A."/>
            <person name="Tsuda M."/>
            <person name="Fujita N."/>
            <person name="Kawai F."/>
        </authorList>
    </citation>
    <scope>NUCLEOTIDE SEQUENCE [LARGE SCALE GENOMIC DNA]</scope>
    <source>
        <strain evidence="2">203-1</strain>
    </source>
</reference>
<proteinExistence type="predicted"/>
<evidence type="ECO:0000313" key="2">
    <source>
        <dbReference type="Proteomes" id="UP000076234"/>
    </source>
</evidence>
<sequence>MTGIRWTVPKKKKLARVIAVIALGQVHHAARIIEDLEPDSAAYSHAELVAAARAQMGIRGTTFRQRLASRAHRDGFLFECISWIAARQNLDARSFLKDPHLDATSHGLDGLIVTLHAEKPEVVNATICEDKCTAMARTLFRRDVLRAFGEHHANKRGRDLVANAAALIRESGLDGTRATKAAARVLDPKYRSYRAALTTVGVDDAPARAALFKGYSKLDGIEQRQRIGVTFVIDSHVRRWFDGLARHVISALDDFEQQFAADDEDDDV</sequence>
<accession>A0A142VVP6</accession>
<gene>
    <name evidence="1" type="ORF">AOA14_04595</name>
</gene>
<dbReference type="AlphaFoldDB" id="A0A142VVP6"/>
<evidence type="ECO:0000313" key="1">
    <source>
        <dbReference type="EMBL" id="AMU93880.1"/>
    </source>
</evidence>